<dbReference type="EMBL" id="BAVB01000349">
    <property type="protein sequence ID" value="GAE52339.1"/>
    <property type="molecule type" value="Genomic_DNA"/>
</dbReference>
<protein>
    <submittedName>
        <fullName evidence="2">DNA polymerase III subunit alpha</fullName>
    </submittedName>
</protein>
<dbReference type="InterPro" id="IPR004013">
    <property type="entry name" value="PHP_dom"/>
</dbReference>
<dbReference type="SUPFAM" id="SSF89550">
    <property type="entry name" value="PHP domain-like"/>
    <property type="match status" value="1"/>
</dbReference>
<dbReference type="GO" id="GO:0006260">
    <property type="term" value="P:DNA replication"/>
    <property type="evidence" value="ECO:0007669"/>
    <property type="project" value="InterPro"/>
</dbReference>
<evidence type="ECO:0000313" key="3">
    <source>
        <dbReference type="Proteomes" id="UP000019143"/>
    </source>
</evidence>
<organism evidence="2 3">
    <name type="scientific">Xanthomonas arboricola pv. pruni str. MAFF 311562</name>
    <dbReference type="NCBI Taxonomy" id="1414836"/>
    <lineage>
        <taxon>Bacteria</taxon>
        <taxon>Pseudomonadati</taxon>
        <taxon>Pseudomonadota</taxon>
        <taxon>Gammaproteobacteria</taxon>
        <taxon>Lysobacterales</taxon>
        <taxon>Lysobacteraceae</taxon>
        <taxon>Xanthomonas</taxon>
    </lineage>
</organism>
<dbReference type="PANTHER" id="PTHR32294:SF4">
    <property type="entry name" value="ERROR-PRONE DNA POLYMERASE"/>
    <property type="match status" value="1"/>
</dbReference>
<feature type="non-terminal residue" evidence="2">
    <location>
        <position position="146"/>
    </location>
</feature>
<dbReference type="Pfam" id="PF02811">
    <property type="entry name" value="PHP"/>
    <property type="match status" value="1"/>
</dbReference>
<dbReference type="SMART" id="SM00481">
    <property type="entry name" value="POLIIIAc"/>
    <property type="match status" value="1"/>
</dbReference>
<comment type="caution">
    <text evidence="2">The sequence shown here is derived from an EMBL/GenBank/DDBJ whole genome shotgun (WGS) entry which is preliminary data.</text>
</comment>
<dbReference type="InterPro" id="IPR004805">
    <property type="entry name" value="DnaE2/DnaE/PolC"/>
</dbReference>
<dbReference type="PANTHER" id="PTHR32294">
    <property type="entry name" value="DNA POLYMERASE III SUBUNIT ALPHA"/>
    <property type="match status" value="1"/>
</dbReference>
<evidence type="ECO:0000313" key="2">
    <source>
        <dbReference type="EMBL" id="GAE52339.1"/>
    </source>
</evidence>
<gene>
    <name evidence="2" type="primary">dnaE1</name>
    <name evidence="2" type="ORF">XPU_3871</name>
</gene>
<name>W4S8Q0_9XANT</name>
<dbReference type="GO" id="GO:0008408">
    <property type="term" value="F:3'-5' exonuclease activity"/>
    <property type="evidence" value="ECO:0007669"/>
    <property type="project" value="InterPro"/>
</dbReference>
<dbReference type="InterPro" id="IPR003141">
    <property type="entry name" value="Pol/His_phosphatase_N"/>
</dbReference>
<accession>W4S8Q0</accession>
<evidence type="ECO:0000259" key="1">
    <source>
        <dbReference type="SMART" id="SM00481"/>
    </source>
</evidence>
<dbReference type="InterPro" id="IPR016195">
    <property type="entry name" value="Pol/histidinol_Pase-like"/>
</dbReference>
<dbReference type="Proteomes" id="UP000019143">
    <property type="component" value="Unassembled WGS sequence"/>
</dbReference>
<dbReference type="Gene3D" id="3.20.20.140">
    <property type="entry name" value="Metal-dependent hydrolases"/>
    <property type="match status" value="1"/>
</dbReference>
<proteinExistence type="predicted"/>
<dbReference type="AlphaFoldDB" id="W4S8Q0"/>
<reference evidence="2 3" key="1">
    <citation type="submission" date="2014-01" db="EMBL/GenBank/DDBJ databases">
        <title>Genome sequence and analysis of Xanthomonas arboricola pv. pruni.</title>
        <authorList>
            <person name="Fujikawa T."/>
            <person name="Nakazono-Nagaoka E."/>
        </authorList>
    </citation>
    <scope>NUCLEOTIDE SEQUENCE [LARGE SCALE GENOMIC DNA]</scope>
    <source>
        <strain evidence="3">MAFF 311562</strain>
    </source>
</reference>
<sequence>MSWDDAVDGVDRDTPGGRMPRAWTVAARLRAANDDIAHAMVADGLPAYAELHCLSDFSFLRGASSAEQLFMRAHHCGYSALAITDECSLAGIVRGLEASRATGVRLIVGSEFTLVDGTRFVLLVENAHGYPQLCALITTARRAAGE</sequence>
<feature type="domain" description="Polymerase/histidinol phosphatase N-terminal" evidence="1">
    <location>
        <begin position="49"/>
        <end position="116"/>
    </location>
</feature>